<dbReference type="InterPro" id="IPR002049">
    <property type="entry name" value="LE_dom"/>
</dbReference>
<feature type="domain" description="Laminin EGF-like" evidence="10">
    <location>
        <begin position="283"/>
        <end position="332"/>
    </location>
</feature>
<comment type="subcellular location">
    <subcellularLocation>
        <location evidence="1">Secreted</location>
    </subcellularLocation>
</comment>
<dbReference type="FunFam" id="2.10.25.10:FF:000081">
    <property type="entry name" value="Netrin 1"/>
    <property type="match status" value="1"/>
</dbReference>
<dbReference type="GO" id="GO:0016358">
    <property type="term" value="P:dendrite development"/>
    <property type="evidence" value="ECO:0007669"/>
    <property type="project" value="TreeGrafter"/>
</dbReference>
<dbReference type="Pfam" id="PF00053">
    <property type="entry name" value="EGF_laminin"/>
    <property type="match status" value="1"/>
</dbReference>
<dbReference type="GO" id="GO:0009887">
    <property type="term" value="P:animal organ morphogenesis"/>
    <property type="evidence" value="ECO:0007669"/>
    <property type="project" value="TreeGrafter"/>
</dbReference>
<name>A0A8C2P7N9_CAPHI</name>
<proteinExistence type="predicted"/>
<dbReference type="InterPro" id="IPR050440">
    <property type="entry name" value="Laminin/Netrin_ECM"/>
</dbReference>
<keyword evidence="7 8" id="KW-0424">Laminin EGF-like domain</keyword>
<dbReference type="GO" id="GO:0009888">
    <property type="term" value="P:tissue development"/>
    <property type="evidence" value="ECO:0007669"/>
    <property type="project" value="TreeGrafter"/>
</dbReference>
<evidence type="ECO:0000259" key="10">
    <source>
        <dbReference type="PROSITE" id="PS50027"/>
    </source>
</evidence>
<evidence type="ECO:0000256" key="1">
    <source>
        <dbReference type="ARBA" id="ARBA00004613"/>
    </source>
</evidence>
<keyword evidence="3" id="KW-0732">Signal</keyword>
<feature type="region of interest" description="Disordered" evidence="9">
    <location>
        <begin position="69"/>
        <end position="133"/>
    </location>
</feature>
<dbReference type="GO" id="GO:0005604">
    <property type="term" value="C:basement membrane"/>
    <property type="evidence" value="ECO:0007669"/>
    <property type="project" value="TreeGrafter"/>
</dbReference>
<dbReference type="PROSITE" id="PS01248">
    <property type="entry name" value="EGF_LAM_1"/>
    <property type="match status" value="1"/>
</dbReference>
<dbReference type="Gene3D" id="2.10.25.10">
    <property type="entry name" value="Laminin"/>
    <property type="match status" value="2"/>
</dbReference>
<evidence type="ECO:0000256" key="5">
    <source>
        <dbReference type="ARBA" id="ARBA00023157"/>
    </source>
</evidence>
<dbReference type="Pfam" id="PF24973">
    <property type="entry name" value="EGF_LMN_ATRN"/>
    <property type="match status" value="1"/>
</dbReference>
<dbReference type="GO" id="GO:0005576">
    <property type="term" value="C:extracellular region"/>
    <property type="evidence" value="ECO:0007669"/>
    <property type="project" value="UniProtKB-SubCell"/>
</dbReference>
<feature type="compositionally biased region" description="Pro residues" evidence="9">
    <location>
        <begin position="118"/>
        <end position="132"/>
    </location>
</feature>
<dbReference type="GO" id="GO:0008045">
    <property type="term" value="P:motor neuron axon guidance"/>
    <property type="evidence" value="ECO:0007669"/>
    <property type="project" value="TreeGrafter"/>
</dbReference>
<feature type="disulfide bond" evidence="8">
    <location>
        <begin position="285"/>
        <end position="302"/>
    </location>
</feature>
<dbReference type="SMART" id="SM00180">
    <property type="entry name" value="EGF_Lam"/>
    <property type="match status" value="2"/>
</dbReference>
<feature type="compositionally biased region" description="Polar residues" evidence="9">
    <location>
        <begin position="76"/>
        <end position="86"/>
    </location>
</feature>
<feature type="region of interest" description="Disordered" evidence="9">
    <location>
        <begin position="150"/>
        <end position="212"/>
    </location>
</feature>
<evidence type="ECO:0000256" key="8">
    <source>
        <dbReference type="PROSITE-ProRule" id="PRU00460"/>
    </source>
</evidence>
<evidence type="ECO:0000256" key="3">
    <source>
        <dbReference type="ARBA" id="ARBA00022729"/>
    </source>
</evidence>
<feature type="disulfide bond" evidence="8">
    <location>
        <begin position="316"/>
        <end position="330"/>
    </location>
</feature>
<evidence type="ECO:0000256" key="7">
    <source>
        <dbReference type="ARBA" id="ARBA00023292"/>
    </source>
</evidence>
<feature type="disulfide bond" evidence="8">
    <location>
        <begin position="304"/>
        <end position="313"/>
    </location>
</feature>
<evidence type="ECO:0000313" key="11">
    <source>
        <dbReference type="Ensembl" id="ENSCHIP00010015984.1"/>
    </source>
</evidence>
<feature type="compositionally biased region" description="Pro residues" evidence="9">
    <location>
        <begin position="150"/>
        <end position="178"/>
    </location>
</feature>
<keyword evidence="2" id="KW-0964">Secreted</keyword>
<evidence type="ECO:0000256" key="6">
    <source>
        <dbReference type="ARBA" id="ARBA00023180"/>
    </source>
</evidence>
<sequence length="415" mass="44159">SSVDSKSDLAPILNSFCWSRLLPQGHPHNHQPSLVPFALSVPCRDPGEHRGPSLRLQGPACLRGLREEAARPPPSTWHNPRSSQSLAAGRGPAGWSPTGCVAGPPAPAPSRQHIPGSAAPPPGPGPPSPLPRWPGRRLNLLLIPALPTRPPPLPSLLPGRAAPPPTEPRLEPAAPPTPSWHSSPALAAAGRRRRLGRPRPRPPSARPGRPGDLLDPALACSCNGHARRCRFNMELYRLSGRRSGGVCLNCRHNTAGRHCHYCREGFYRDPGRALSDRRACRACDCHPVGAAGKTCNQTTGQCPCKDGVTGLTCNRCAPGFQQSRSPVAPCVKTPVPGPTEESSPVEPQDCDLHCKPARGSYRISLKKFCRKDYAPWSLPPGALALLFRSGLSSAPLSASVSALPLGWGRLPDDSP</sequence>
<keyword evidence="5 8" id="KW-1015">Disulfide bond</keyword>
<keyword evidence="4" id="KW-0677">Repeat</keyword>
<dbReference type="CDD" id="cd00055">
    <property type="entry name" value="EGF_Lam"/>
    <property type="match status" value="2"/>
</dbReference>
<evidence type="ECO:0000256" key="9">
    <source>
        <dbReference type="SAM" id="MobiDB-lite"/>
    </source>
</evidence>
<accession>A0A8C2P7N9</accession>
<dbReference type="PROSITE" id="PS50027">
    <property type="entry name" value="EGF_LAM_2"/>
    <property type="match status" value="1"/>
</dbReference>
<dbReference type="Ensembl" id="ENSCHIT00010022428.1">
    <property type="protein sequence ID" value="ENSCHIP00010015984.1"/>
    <property type="gene ID" value="ENSCHIG00010011670.1"/>
</dbReference>
<protein>
    <recommendedName>
        <fullName evidence="10">Laminin EGF-like domain-containing protein</fullName>
    </recommendedName>
</protein>
<organism evidence="11">
    <name type="scientific">Capra hircus</name>
    <name type="common">Goat</name>
    <dbReference type="NCBI Taxonomy" id="9925"/>
    <lineage>
        <taxon>Eukaryota</taxon>
        <taxon>Metazoa</taxon>
        <taxon>Chordata</taxon>
        <taxon>Craniata</taxon>
        <taxon>Vertebrata</taxon>
        <taxon>Euteleostomi</taxon>
        <taxon>Mammalia</taxon>
        <taxon>Eutheria</taxon>
        <taxon>Laurasiatheria</taxon>
        <taxon>Artiodactyla</taxon>
        <taxon>Ruminantia</taxon>
        <taxon>Pecora</taxon>
        <taxon>Bovidae</taxon>
        <taxon>Caprinae</taxon>
        <taxon>Capra</taxon>
    </lineage>
</organism>
<dbReference type="PANTHER" id="PTHR10574">
    <property type="entry name" value="NETRIN/LAMININ-RELATED"/>
    <property type="match status" value="1"/>
</dbReference>
<dbReference type="AlphaFoldDB" id="A0A8C2P7N9"/>
<reference evidence="11" key="1">
    <citation type="submission" date="2019-03" db="EMBL/GenBank/DDBJ databases">
        <title>Genome sequencing and reference-guided assembly of Black Bengal Goat (Capra hircus).</title>
        <authorList>
            <person name="Siddiki A.Z."/>
            <person name="Baten A."/>
            <person name="Billah M."/>
            <person name="Alam M.A.U."/>
            <person name="Shawrob K.S.M."/>
            <person name="Saha S."/>
            <person name="Chowdhury M."/>
            <person name="Rahman A.H."/>
            <person name="Stear M."/>
            <person name="Miah G."/>
            <person name="Das G.B."/>
            <person name="Hossain M.M."/>
            <person name="Kumkum M."/>
            <person name="Islam M.S."/>
            <person name="Mollah A.M."/>
            <person name="Ahsan A."/>
            <person name="Tusar F."/>
            <person name="Khan M.K.I."/>
        </authorList>
    </citation>
    <scope>NUCLEOTIDE SEQUENCE [LARGE SCALE GENOMIC DNA]</scope>
</reference>
<dbReference type="SUPFAM" id="SSF57196">
    <property type="entry name" value="EGF/Laminin"/>
    <property type="match status" value="2"/>
</dbReference>
<evidence type="ECO:0000256" key="4">
    <source>
        <dbReference type="ARBA" id="ARBA00022737"/>
    </source>
</evidence>
<feature type="compositionally biased region" description="Basic residues" evidence="9">
    <location>
        <begin position="190"/>
        <end position="200"/>
    </location>
</feature>
<evidence type="ECO:0000256" key="2">
    <source>
        <dbReference type="ARBA" id="ARBA00022525"/>
    </source>
</evidence>
<reference evidence="11" key="2">
    <citation type="submission" date="2025-08" db="UniProtKB">
        <authorList>
            <consortium name="Ensembl"/>
        </authorList>
    </citation>
    <scope>IDENTIFICATION</scope>
</reference>
<keyword evidence="6" id="KW-0325">Glycoprotein</keyword>
<dbReference type="FunFam" id="2.10.25.10:FF:000048">
    <property type="entry name" value="Netrin 3"/>
    <property type="match status" value="1"/>
</dbReference>
<feature type="disulfide bond" evidence="8">
    <location>
        <begin position="283"/>
        <end position="295"/>
    </location>
</feature>
<dbReference type="PANTHER" id="PTHR10574:SF292">
    <property type="entry name" value="NETRIN-3"/>
    <property type="match status" value="1"/>
</dbReference>
<dbReference type="InterPro" id="IPR056863">
    <property type="entry name" value="LMN_ATRN_NET-like_EGF"/>
</dbReference>